<dbReference type="PANTHER" id="PTHR30289">
    <property type="entry name" value="UNCHARACTERIZED PROTEIN YBCL-RELATED"/>
    <property type="match status" value="1"/>
</dbReference>
<gene>
    <name evidence="3" type="ordered locus">Ksed_04720</name>
</gene>
<feature type="compositionally biased region" description="Basic and acidic residues" evidence="2">
    <location>
        <begin position="24"/>
        <end position="41"/>
    </location>
</feature>
<accession>C7NKQ8</accession>
<dbReference type="PANTHER" id="PTHR30289:SF1">
    <property type="entry name" value="PEBP (PHOSPHATIDYLETHANOLAMINE-BINDING PROTEIN) FAMILY PROTEIN"/>
    <property type="match status" value="1"/>
</dbReference>
<name>C7NKQ8_KYTSD</name>
<dbReference type="Gene3D" id="3.90.280.10">
    <property type="entry name" value="PEBP-like"/>
    <property type="match status" value="1"/>
</dbReference>
<proteinExistence type="inferred from homology"/>
<dbReference type="SUPFAM" id="SSF49777">
    <property type="entry name" value="PEBP-like"/>
    <property type="match status" value="1"/>
</dbReference>
<dbReference type="NCBIfam" id="TIGR00481">
    <property type="entry name" value="YbhB/YbcL family Raf kinase inhibitor-like protein"/>
    <property type="match status" value="1"/>
</dbReference>
<evidence type="ECO:0000313" key="3">
    <source>
        <dbReference type="EMBL" id="ACV05544.1"/>
    </source>
</evidence>
<dbReference type="Pfam" id="PF01161">
    <property type="entry name" value="PBP"/>
    <property type="match status" value="1"/>
</dbReference>
<dbReference type="InterPro" id="IPR036610">
    <property type="entry name" value="PEBP-like_sf"/>
</dbReference>
<sequence>MDLQRPQAPEPYSLLPETASFEVTSKDVREGEPMDARHAADGDETSPHLAWSGAPEGTQSFAVSCFDPDAPTPAGFWHWTVLNLPADTTELAADAGAEGGHNLPEGAFMVSADTGAKAWAGMAPPPGDRPHRYIFAVHALDTDDLGLDQSASATVAAFTMLFQTIGRGTLTGTYQVQGD</sequence>
<dbReference type="Proteomes" id="UP000006666">
    <property type="component" value="Chromosome"/>
</dbReference>
<dbReference type="CDD" id="cd00865">
    <property type="entry name" value="PEBP_bact_arch"/>
    <property type="match status" value="1"/>
</dbReference>
<dbReference type="STRING" id="478801.Ksed_04720"/>
<dbReference type="InterPro" id="IPR008914">
    <property type="entry name" value="PEBP"/>
</dbReference>
<dbReference type="eggNOG" id="COG1881">
    <property type="taxonomic scope" value="Bacteria"/>
</dbReference>
<dbReference type="InterPro" id="IPR005247">
    <property type="entry name" value="YbhB_YbcL/LppC-like"/>
</dbReference>
<evidence type="ECO:0000313" key="4">
    <source>
        <dbReference type="Proteomes" id="UP000006666"/>
    </source>
</evidence>
<comment type="similarity">
    <text evidence="1">Belongs to the UPF0098 family.</text>
</comment>
<dbReference type="KEGG" id="kse:Ksed_04720"/>
<dbReference type="EMBL" id="CP001686">
    <property type="protein sequence ID" value="ACV05544.1"/>
    <property type="molecule type" value="Genomic_DNA"/>
</dbReference>
<protein>
    <submittedName>
        <fullName evidence="3">Phospholipid-binding protein, PBP family</fullName>
    </submittedName>
</protein>
<dbReference type="AlphaFoldDB" id="C7NKQ8"/>
<keyword evidence="4" id="KW-1185">Reference proteome</keyword>
<dbReference type="HOGENOM" id="CLU_083918_2_1_11"/>
<feature type="region of interest" description="Disordered" evidence="2">
    <location>
        <begin position="1"/>
        <end position="54"/>
    </location>
</feature>
<organism evidence="3 4">
    <name type="scientific">Kytococcus sedentarius (strain ATCC 14392 / DSM 20547 / JCM 11482 / CCUG 33030 / NBRC 15357 / NCTC 11040 / CCM 314 / 541)</name>
    <name type="common">Micrococcus sedentarius</name>
    <dbReference type="NCBI Taxonomy" id="478801"/>
    <lineage>
        <taxon>Bacteria</taxon>
        <taxon>Bacillati</taxon>
        <taxon>Actinomycetota</taxon>
        <taxon>Actinomycetes</taxon>
        <taxon>Micrococcales</taxon>
        <taxon>Kytococcaceae</taxon>
        <taxon>Kytococcus</taxon>
    </lineage>
</organism>
<evidence type="ECO:0000256" key="1">
    <source>
        <dbReference type="ARBA" id="ARBA00007120"/>
    </source>
</evidence>
<reference evidence="3 4" key="1">
    <citation type="journal article" date="2009" name="Stand. Genomic Sci.">
        <title>Complete genome sequence of Kytococcus sedentarius type strain (541).</title>
        <authorList>
            <person name="Sims D."/>
            <person name="Brettin T."/>
            <person name="Detter J.C."/>
            <person name="Han C."/>
            <person name="Lapidus A."/>
            <person name="Copeland A."/>
            <person name="Glavina Del Rio T."/>
            <person name="Nolan M."/>
            <person name="Chen F."/>
            <person name="Lucas S."/>
            <person name="Tice H."/>
            <person name="Cheng J.F."/>
            <person name="Bruce D."/>
            <person name="Goodwin L."/>
            <person name="Pitluck S."/>
            <person name="Ovchinnikova G."/>
            <person name="Pati A."/>
            <person name="Ivanova N."/>
            <person name="Mavrommatis K."/>
            <person name="Chen A."/>
            <person name="Palaniappan K."/>
            <person name="D'haeseleer P."/>
            <person name="Chain P."/>
            <person name="Bristow J."/>
            <person name="Eisen J.A."/>
            <person name="Markowitz V."/>
            <person name="Hugenholtz P."/>
            <person name="Schneider S."/>
            <person name="Goker M."/>
            <person name="Pukall R."/>
            <person name="Kyrpides N.C."/>
            <person name="Klenk H.P."/>
        </authorList>
    </citation>
    <scope>NUCLEOTIDE SEQUENCE [LARGE SCALE GENOMIC DNA]</scope>
    <source>
        <strain evidence="4">ATCC 14392 / DSM 20547 / JCM 11482 / CCUG 33030 / NBRC 15357 / NCTC 11040 / CCM 314 / 541</strain>
    </source>
</reference>
<dbReference type="RefSeq" id="WP_012801962.1">
    <property type="nucleotide sequence ID" value="NC_013169.1"/>
</dbReference>
<evidence type="ECO:0000256" key="2">
    <source>
        <dbReference type="SAM" id="MobiDB-lite"/>
    </source>
</evidence>